<dbReference type="AlphaFoldDB" id="A0AAD9X2G0"/>
<reference evidence="1" key="1">
    <citation type="journal article" date="2023" name="Plant J.">
        <title>Genome sequences and population genomics provide insights into the demographic history, inbreeding, and mutation load of two 'living fossil' tree species of Dipteronia.</title>
        <authorList>
            <person name="Feng Y."/>
            <person name="Comes H.P."/>
            <person name="Chen J."/>
            <person name="Zhu S."/>
            <person name="Lu R."/>
            <person name="Zhang X."/>
            <person name="Li P."/>
            <person name="Qiu J."/>
            <person name="Olsen K.M."/>
            <person name="Qiu Y."/>
        </authorList>
    </citation>
    <scope>NUCLEOTIDE SEQUENCE</scope>
    <source>
        <strain evidence="1">KIB01</strain>
    </source>
</reference>
<gene>
    <name evidence="1" type="ORF">Ddye_011395</name>
</gene>
<comment type="caution">
    <text evidence="1">The sequence shown here is derived from an EMBL/GenBank/DDBJ whole genome shotgun (WGS) entry which is preliminary data.</text>
</comment>
<accession>A0AAD9X2G0</accession>
<organism evidence="1 2">
    <name type="scientific">Dipteronia dyeriana</name>
    <dbReference type="NCBI Taxonomy" id="168575"/>
    <lineage>
        <taxon>Eukaryota</taxon>
        <taxon>Viridiplantae</taxon>
        <taxon>Streptophyta</taxon>
        <taxon>Embryophyta</taxon>
        <taxon>Tracheophyta</taxon>
        <taxon>Spermatophyta</taxon>
        <taxon>Magnoliopsida</taxon>
        <taxon>eudicotyledons</taxon>
        <taxon>Gunneridae</taxon>
        <taxon>Pentapetalae</taxon>
        <taxon>rosids</taxon>
        <taxon>malvids</taxon>
        <taxon>Sapindales</taxon>
        <taxon>Sapindaceae</taxon>
        <taxon>Hippocastanoideae</taxon>
        <taxon>Acereae</taxon>
        <taxon>Dipteronia</taxon>
    </lineage>
</organism>
<evidence type="ECO:0000313" key="1">
    <source>
        <dbReference type="EMBL" id="KAK2651539.1"/>
    </source>
</evidence>
<sequence>MERVLSQGKSKANGGLRIGKIRDKNKAMLAKWIWRFGWDENALWRRAICSKYKVHECSLYWN</sequence>
<name>A0AAD9X2G0_9ROSI</name>
<keyword evidence="2" id="KW-1185">Reference proteome</keyword>
<evidence type="ECO:0000313" key="2">
    <source>
        <dbReference type="Proteomes" id="UP001280121"/>
    </source>
</evidence>
<dbReference type="EMBL" id="JANJYI010000004">
    <property type="protein sequence ID" value="KAK2651539.1"/>
    <property type="molecule type" value="Genomic_DNA"/>
</dbReference>
<protein>
    <submittedName>
        <fullName evidence="1">Uncharacterized protein</fullName>
    </submittedName>
</protein>
<proteinExistence type="predicted"/>
<dbReference type="Proteomes" id="UP001280121">
    <property type="component" value="Unassembled WGS sequence"/>
</dbReference>